<sequence length="62" mass="7401">MTDEEKRRVMEMLDELDRSQLEKVLASLEAFGNWLYNSAYSIYCKVRDALRSLWQSICNFFS</sequence>
<dbReference type="Proteomes" id="UP000640725">
    <property type="component" value="Unassembled WGS sequence"/>
</dbReference>
<gene>
    <name evidence="1" type="ORF">IQ236_18700</name>
</gene>
<reference evidence="1 2" key="1">
    <citation type="submission" date="2020-10" db="EMBL/GenBank/DDBJ databases">
        <authorList>
            <person name="Castelo-Branco R."/>
            <person name="Eusebio N."/>
            <person name="Adriana R."/>
            <person name="Vieira A."/>
            <person name="Brugerolle De Fraissinette N."/>
            <person name="Rezende De Castro R."/>
            <person name="Schneider M.P."/>
            <person name="Vasconcelos V."/>
            <person name="Leao P.N."/>
        </authorList>
    </citation>
    <scope>NUCLEOTIDE SEQUENCE [LARGE SCALE GENOMIC DNA]</scope>
    <source>
        <strain evidence="1 2">LEGE 06226</strain>
    </source>
</reference>
<accession>A0ABR9UHC9</accession>
<dbReference type="EMBL" id="JADEWU010000051">
    <property type="protein sequence ID" value="MBE9145231.1"/>
    <property type="molecule type" value="Genomic_DNA"/>
</dbReference>
<name>A0ABR9UHC9_9CYAN</name>
<comment type="caution">
    <text evidence="1">The sequence shown here is derived from an EMBL/GenBank/DDBJ whole genome shotgun (WGS) entry which is preliminary data.</text>
</comment>
<evidence type="ECO:0000313" key="1">
    <source>
        <dbReference type="EMBL" id="MBE9145231.1"/>
    </source>
</evidence>
<evidence type="ECO:0000313" key="2">
    <source>
        <dbReference type="Proteomes" id="UP000640725"/>
    </source>
</evidence>
<protein>
    <submittedName>
        <fullName evidence="1">Uncharacterized protein</fullName>
    </submittedName>
</protein>
<keyword evidence="2" id="KW-1185">Reference proteome</keyword>
<proteinExistence type="predicted"/>
<organism evidence="1 2">
    <name type="scientific">Planktothrix mougeotii LEGE 06226</name>
    <dbReference type="NCBI Taxonomy" id="1828728"/>
    <lineage>
        <taxon>Bacteria</taxon>
        <taxon>Bacillati</taxon>
        <taxon>Cyanobacteriota</taxon>
        <taxon>Cyanophyceae</taxon>
        <taxon>Oscillatoriophycideae</taxon>
        <taxon>Oscillatoriales</taxon>
        <taxon>Microcoleaceae</taxon>
        <taxon>Planktothrix</taxon>
    </lineage>
</organism>